<evidence type="ECO:0000256" key="3">
    <source>
        <dbReference type="ARBA" id="ARBA00022692"/>
    </source>
</evidence>
<dbReference type="Pfam" id="PF07947">
    <property type="entry name" value="YhhN"/>
    <property type="match status" value="1"/>
</dbReference>
<feature type="transmembrane region" description="Helical" evidence="6">
    <location>
        <begin position="65"/>
        <end position="81"/>
    </location>
</feature>
<dbReference type="GO" id="GO:0016020">
    <property type="term" value="C:membrane"/>
    <property type="evidence" value="ECO:0007669"/>
    <property type="project" value="UniProtKB-SubCell"/>
</dbReference>
<accession>A0A9X4M2I9</accession>
<feature type="transmembrane region" description="Helical" evidence="6">
    <location>
        <begin position="212"/>
        <end position="230"/>
    </location>
</feature>
<evidence type="ECO:0000256" key="4">
    <source>
        <dbReference type="ARBA" id="ARBA00022989"/>
    </source>
</evidence>
<evidence type="ECO:0000256" key="5">
    <source>
        <dbReference type="ARBA" id="ARBA00023136"/>
    </source>
</evidence>
<protein>
    <submittedName>
        <fullName evidence="7">Lysoplasmalogenase</fullName>
    </submittedName>
</protein>
<organism evidence="7 8">
    <name type="scientific">Speluncibacter jeojiensis</name>
    <dbReference type="NCBI Taxonomy" id="2710754"/>
    <lineage>
        <taxon>Bacteria</taxon>
        <taxon>Bacillati</taxon>
        <taxon>Actinomycetota</taxon>
        <taxon>Actinomycetes</taxon>
        <taxon>Mycobacteriales</taxon>
        <taxon>Speluncibacteraceae</taxon>
        <taxon>Speluncibacter</taxon>
    </lineage>
</organism>
<evidence type="ECO:0000313" key="8">
    <source>
        <dbReference type="Proteomes" id="UP001152755"/>
    </source>
</evidence>
<evidence type="ECO:0000313" key="7">
    <source>
        <dbReference type="EMBL" id="MDG3015662.1"/>
    </source>
</evidence>
<comment type="subcellular location">
    <subcellularLocation>
        <location evidence="1">Membrane</location>
        <topology evidence="1">Multi-pass membrane protein</topology>
    </subcellularLocation>
</comment>
<name>A0A9X4M2I9_9ACTN</name>
<dbReference type="GO" id="GO:0016787">
    <property type="term" value="F:hydrolase activity"/>
    <property type="evidence" value="ECO:0007669"/>
    <property type="project" value="TreeGrafter"/>
</dbReference>
<dbReference type="EMBL" id="JANRHA010000009">
    <property type="protein sequence ID" value="MDG3015662.1"/>
    <property type="molecule type" value="Genomic_DNA"/>
</dbReference>
<sequence>MARTRRRWRPELGVFAAAAAATVAGAVTGRERVQQVAKPLIAPALAVGVVRALRGKRIDGPDGALLLIGLGAATVGDVFLIDPDDDARLTRGATAFGVMQSSYTTLLRQHHARPHLNTAAPRALAWAGATGLLAAKAPNVVKPLAAYGFSLATTATLAGDPALAPGATVVAGMPLPGRDPRSRLALGGLVFTVSDGLIVARRLLLRSERGRAVAEGVILATYAVAQVLLVEGMLRLSADR</sequence>
<proteinExistence type="inferred from homology"/>
<comment type="similarity">
    <text evidence="2">Belongs to the TMEM86 family.</text>
</comment>
<dbReference type="Proteomes" id="UP001152755">
    <property type="component" value="Unassembled WGS sequence"/>
</dbReference>
<dbReference type="InterPro" id="IPR012506">
    <property type="entry name" value="TMEM86B-like"/>
</dbReference>
<gene>
    <name evidence="7" type="ORF">NVS88_13960</name>
</gene>
<keyword evidence="5 6" id="KW-0472">Membrane</keyword>
<evidence type="ECO:0000256" key="2">
    <source>
        <dbReference type="ARBA" id="ARBA00007375"/>
    </source>
</evidence>
<feature type="transmembrane region" description="Helical" evidence="6">
    <location>
        <begin position="182"/>
        <end position="200"/>
    </location>
</feature>
<dbReference type="PANTHER" id="PTHR31885">
    <property type="entry name" value="GH04784P"/>
    <property type="match status" value="1"/>
</dbReference>
<evidence type="ECO:0000256" key="6">
    <source>
        <dbReference type="SAM" id="Phobius"/>
    </source>
</evidence>
<evidence type="ECO:0000256" key="1">
    <source>
        <dbReference type="ARBA" id="ARBA00004141"/>
    </source>
</evidence>
<reference evidence="7" key="1">
    <citation type="submission" date="2022-08" db="EMBL/GenBank/DDBJ databases">
        <title>Genome analysis of Corynebacteriales strain.</title>
        <authorList>
            <person name="Lee S.D."/>
        </authorList>
    </citation>
    <scope>NUCLEOTIDE SEQUENCE</scope>
    <source>
        <strain evidence="7">D3-21</strain>
    </source>
</reference>
<keyword evidence="3 6" id="KW-0812">Transmembrane</keyword>
<keyword evidence="4 6" id="KW-1133">Transmembrane helix</keyword>
<dbReference type="RefSeq" id="WP_277831613.1">
    <property type="nucleotide sequence ID" value="NZ_JAAIVF010000002.1"/>
</dbReference>
<keyword evidence="8" id="KW-1185">Reference proteome</keyword>
<comment type="caution">
    <text evidence="7">The sequence shown here is derived from an EMBL/GenBank/DDBJ whole genome shotgun (WGS) entry which is preliminary data.</text>
</comment>
<dbReference type="AlphaFoldDB" id="A0A9X4M2I9"/>
<dbReference type="PANTHER" id="PTHR31885:SF6">
    <property type="entry name" value="GH04784P"/>
    <property type="match status" value="1"/>
</dbReference>